<dbReference type="EMBL" id="MT143973">
    <property type="protein sequence ID" value="QJA44116.1"/>
    <property type="molecule type" value="Genomic_DNA"/>
</dbReference>
<dbReference type="GO" id="GO:0016887">
    <property type="term" value="F:ATP hydrolysis activity"/>
    <property type="evidence" value="ECO:0007669"/>
    <property type="project" value="InterPro"/>
</dbReference>
<name>A0A6H1Z8A8_9ZZZZ</name>
<sequence length="398" mass="45340">MTIDEVKNVFHKYLFLPNDSIIDLLMGVVVANQLDIDSVNLYIVGPSGSGKTELIRSLNRYSRVYPMGNMTANTFTSGYGGEKHKGKASLLLKLQGQGKRIVTIKEFTAVLNMRDESRREILSQIREIADGEVNRNVGNDVEIHWKGKLAFIAGVTGVIDKHFGVTQELGERFVYYRTTTDRELMPKYALANTGRVSEMREALASTVATFLNQFDSLDLTPVPIREDVLHRIFLLSQFIAGSRSGISRDRFHHTLDYMIEIEVGTRLVQQLQNVAIGVALIQGKDAVDMDIYDRVITRIGRDSTHSIRRYLLHTMWHNNIHGDNWTYQSHLATICGKIPRTTIRTYLEDMVALGILEDREGIGRLEYRISDEWINLIHDCGVYENVILPTNENLEYYI</sequence>
<dbReference type="Gene3D" id="3.40.50.300">
    <property type="entry name" value="P-loop containing nucleotide triphosphate hydrolases"/>
    <property type="match status" value="1"/>
</dbReference>
<accession>A0A6H1Z8A8</accession>
<dbReference type="InterPro" id="IPR027417">
    <property type="entry name" value="P-loop_NTPase"/>
</dbReference>
<proteinExistence type="predicted"/>
<feature type="domain" description="ATPase AAA-type core" evidence="1">
    <location>
        <begin position="42"/>
        <end position="135"/>
    </location>
</feature>
<evidence type="ECO:0000259" key="1">
    <source>
        <dbReference type="Pfam" id="PF00004"/>
    </source>
</evidence>
<dbReference type="AlphaFoldDB" id="A0A6H1Z8A8"/>
<gene>
    <name evidence="5" type="ORF">MM415A00093_0055</name>
    <name evidence="3" type="ORF">MM415B00143_0063</name>
    <name evidence="2" type="ORF">TM448A00087_0049</name>
    <name evidence="4" type="ORF">TM448B00099_0032</name>
</gene>
<dbReference type="InterPro" id="IPR003959">
    <property type="entry name" value="ATPase_AAA_core"/>
</dbReference>
<evidence type="ECO:0000313" key="5">
    <source>
        <dbReference type="EMBL" id="QJI04562.1"/>
    </source>
</evidence>
<organism evidence="2">
    <name type="scientific">viral metagenome</name>
    <dbReference type="NCBI Taxonomy" id="1070528"/>
    <lineage>
        <taxon>unclassified sequences</taxon>
        <taxon>metagenomes</taxon>
        <taxon>organismal metagenomes</taxon>
    </lineage>
</organism>
<reference evidence="2" key="1">
    <citation type="submission" date="2020-03" db="EMBL/GenBank/DDBJ databases">
        <title>The deep terrestrial virosphere.</title>
        <authorList>
            <person name="Holmfeldt K."/>
            <person name="Nilsson E."/>
            <person name="Simone D."/>
            <person name="Lopez-Fernandez M."/>
            <person name="Wu X."/>
            <person name="de Brujin I."/>
            <person name="Lundin D."/>
            <person name="Andersson A."/>
            <person name="Bertilsson S."/>
            <person name="Dopson M."/>
        </authorList>
    </citation>
    <scope>NUCLEOTIDE SEQUENCE</scope>
    <source>
        <strain evidence="5">MM415A00093</strain>
        <strain evidence="3">MM415B00143</strain>
        <strain evidence="2">TM448A00087</strain>
        <strain evidence="4">TM448B00099</strain>
    </source>
</reference>
<protein>
    <submittedName>
        <fullName evidence="2">Putative ATPase domain containing protein</fullName>
    </submittedName>
</protein>
<evidence type="ECO:0000313" key="3">
    <source>
        <dbReference type="EMBL" id="QJA67912.1"/>
    </source>
</evidence>
<evidence type="ECO:0000313" key="4">
    <source>
        <dbReference type="EMBL" id="QJH93556.1"/>
    </source>
</evidence>
<dbReference type="SUPFAM" id="SSF52540">
    <property type="entry name" value="P-loop containing nucleoside triphosphate hydrolases"/>
    <property type="match status" value="1"/>
</dbReference>
<dbReference type="EMBL" id="MT141577">
    <property type="protein sequence ID" value="QJA67912.1"/>
    <property type="molecule type" value="Genomic_DNA"/>
</dbReference>
<dbReference type="EMBL" id="MT144589">
    <property type="protein sequence ID" value="QJH93556.1"/>
    <property type="molecule type" value="Genomic_DNA"/>
</dbReference>
<dbReference type="EMBL" id="MT145187">
    <property type="protein sequence ID" value="QJI04562.1"/>
    <property type="molecule type" value="Genomic_DNA"/>
</dbReference>
<evidence type="ECO:0000313" key="2">
    <source>
        <dbReference type="EMBL" id="QJA44116.1"/>
    </source>
</evidence>
<dbReference type="GO" id="GO:0005524">
    <property type="term" value="F:ATP binding"/>
    <property type="evidence" value="ECO:0007669"/>
    <property type="project" value="InterPro"/>
</dbReference>
<dbReference type="Pfam" id="PF00004">
    <property type="entry name" value="AAA"/>
    <property type="match status" value="1"/>
</dbReference>